<keyword evidence="3" id="KW-1185">Reference proteome</keyword>
<reference evidence="2 3" key="1">
    <citation type="submission" date="2019-03" db="EMBL/GenBank/DDBJ databases">
        <title>Genomic Encyclopedia of Archaeal and Bacterial Type Strains, Phase II (KMG-II): from individual species to whole genera.</title>
        <authorList>
            <person name="Goeker M."/>
        </authorList>
    </citation>
    <scope>NUCLEOTIDE SEQUENCE [LARGE SCALE GENOMIC DNA]</scope>
    <source>
        <strain evidence="2 3">DSM 25687</strain>
    </source>
</reference>
<sequence length="84" mass="10075">MKNYTKYLIVLYMVILVFICLYFVPFEIEKTNYGPFGERNPVYYSYIHSDIFNLEGSLIYSRLIFYLIIPAIIIYLINKLLTKN</sequence>
<organism evidence="2 3">
    <name type="scientific">Flavobacterium dankookense</name>
    <dbReference type="NCBI Taxonomy" id="706186"/>
    <lineage>
        <taxon>Bacteria</taxon>
        <taxon>Pseudomonadati</taxon>
        <taxon>Bacteroidota</taxon>
        <taxon>Flavobacteriia</taxon>
        <taxon>Flavobacteriales</taxon>
        <taxon>Flavobacteriaceae</taxon>
        <taxon>Flavobacterium</taxon>
    </lineage>
</organism>
<evidence type="ECO:0000256" key="1">
    <source>
        <dbReference type="SAM" id="Phobius"/>
    </source>
</evidence>
<dbReference type="AlphaFoldDB" id="A0A4R6QE90"/>
<comment type="caution">
    <text evidence="2">The sequence shown here is derived from an EMBL/GenBank/DDBJ whole genome shotgun (WGS) entry which is preliminary data.</text>
</comment>
<evidence type="ECO:0000313" key="2">
    <source>
        <dbReference type="EMBL" id="TDP60316.1"/>
    </source>
</evidence>
<proteinExistence type="predicted"/>
<name>A0A4R6QE90_9FLAO</name>
<gene>
    <name evidence="2" type="ORF">BC748_1302</name>
</gene>
<feature type="transmembrane region" description="Helical" evidence="1">
    <location>
        <begin position="7"/>
        <end position="26"/>
    </location>
</feature>
<dbReference type="EMBL" id="SNXR01000012">
    <property type="protein sequence ID" value="TDP60316.1"/>
    <property type="molecule type" value="Genomic_DNA"/>
</dbReference>
<keyword evidence="1" id="KW-0812">Transmembrane</keyword>
<accession>A0A4R6QE90</accession>
<evidence type="ECO:0000313" key="3">
    <source>
        <dbReference type="Proteomes" id="UP000295260"/>
    </source>
</evidence>
<dbReference type="Proteomes" id="UP000295260">
    <property type="component" value="Unassembled WGS sequence"/>
</dbReference>
<keyword evidence="1" id="KW-1133">Transmembrane helix</keyword>
<feature type="transmembrane region" description="Helical" evidence="1">
    <location>
        <begin position="59"/>
        <end position="77"/>
    </location>
</feature>
<keyword evidence="1" id="KW-0472">Membrane</keyword>
<protein>
    <submittedName>
        <fullName evidence="2">Uncharacterized protein</fullName>
    </submittedName>
</protein>